<dbReference type="PROSITE" id="PS50217">
    <property type="entry name" value="BZIP"/>
    <property type="match status" value="1"/>
</dbReference>
<feature type="region of interest" description="Disordered" evidence="1">
    <location>
        <begin position="301"/>
        <end position="334"/>
    </location>
</feature>
<reference evidence="3 4" key="1">
    <citation type="journal article" date="2014" name="Nat. Commun.">
        <title>Klebsormidium flaccidum genome reveals primary factors for plant terrestrial adaptation.</title>
        <authorList>
            <person name="Hori K."/>
            <person name="Maruyama F."/>
            <person name="Fujisawa T."/>
            <person name="Togashi T."/>
            <person name="Yamamoto N."/>
            <person name="Seo M."/>
            <person name="Sato S."/>
            <person name="Yamada T."/>
            <person name="Mori H."/>
            <person name="Tajima N."/>
            <person name="Moriyama T."/>
            <person name="Ikeuchi M."/>
            <person name="Watanabe M."/>
            <person name="Wada H."/>
            <person name="Kobayashi K."/>
            <person name="Saito M."/>
            <person name="Masuda T."/>
            <person name="Sasaki-Sekimoto Y."/>
            <person name="Mashiguchi K."/>
            <person name="Awai K."/>
            <person name="Shimojima M."/>
            <person name="Masuda S."/>
            <person name="Iwai M."/>
            <person name="Nobusawa T."/>
            <person name="Narise T."/>
            <person name="Kondo S."/>
            <person name="Saito H."/>
            <person name="Sato R."/>
            <person name="Murakawa M."/>
            <person name="Ihara Y."/>
            <person name="Oshima-Yamada Y."/>
            <person name="Ohtaka K."/>
            <person name="Satoh M."/>
            <person name="Sonobe K."/>
            <person name="Ishii M."/>
            <person name="Ohtani R."/>
            <person name="Kanamori-Sato M."/>
            <person name="Honoki R."/>
            <person name="Miyazaki D."/>
            <person name="Mochizuki H."/>
            <person name="Umetsu J."/>
            <person name="Higashi K."/>
            <person name="Shibata D."/>
            <person name="Kamiya Y."/>
            <person name="Sato N."/>
            <person name="Nakamura Y."/>
            <person name="Tabata S."/>
            <person name="Ida S."/>
            <person name="Kurokawa K."/>
            <person name="Ohta H."/>
        </authorList>
    </citation>
    <scope>NUCLEOTIDE SEQUENCE [LARGE SCALE GENOMIC DNA]</scope>
    <source>
        <strain evidence="3 4">NIES-2285</strain>
    </source>
</reference>
<proteinExistence type="predicted"/>
<feature type="compositionally biased region" description="Basic residues" evidence="1">
    <location>
        <begin position="306"/>
        <end position="315"/>
    </location>
</feature>
<evidence type="ECO:0000259" key="2">
    <source>
        <dbReference type="PROSITE" id="PS50217"/>
    </source>
</evidence>
<name>A0A1Y1HLJ8_KLENI</name>
<evidence type="ECO:0000313" key="3">
    <source>
        <dbReference type="EMBL" id="GAQ79484.1"/>
    </source>
</evidence>
<feature type="compositionally biased region" description="Basic and acidic residues" evidence="1">
    <location>
        <begin position="395"/>
        <end position="408"/>
    </location>
</feature>
<dbReference type="InterPro" id="IPR046347">
    <property type="entry name" value="bZIP_sf"/>
</dbReference>
<dbReference type="SUPFAM" id="SSF57959">
    <property type="entry name" value="Leucine zipper domain"/>
    <property type="match status" value="1"/>
</dbReference>
<dbReference type="EMBL" id="DF236980">
    <property type="protein sequence ID" value="GAQ79484.1"/>
    <property type="molecule type" value="Genomic_DNA"/>
</dbReference>
<feature type="compositionally biased region" description="Basic and acidic residues" evidence="1">
    <location>
        <begin position="316"/>
        <end position="328"/>
    </location>
</feature>
<dbReference type="AlphaFoldDB" id="A0A1Y1HLJ8"/>
<gene>
    <name evidence="3" type="ORF">KFL_000310340</name>
</gene>
<evidence type="ECO:0000256" key="1">
    <source>
        <dbReference type="SAM" id="MobiDB-lite"/>
    </source>
</evidence>
<sequence length="408" mass="43746">MFSGSDDDGLQQGSFLWNGDTDLDLMEDPELVSLFDNLPDTEMSLADAMQFTDSSLSDAAARSHFVYLPEESQHGLGDALDMQAGGQGARGGEGFAQLREVAGFGQDTGEQAVEGASGQASLDNLFPKVDDGTEPDIPALFEGWQFVDTDTRGAPGPWRPPDPDELGNIQPRSEDDSDSMNGDEQPKPPPAFLGSSQRRPPLSSPTEITRQGVSQLQIHRSNSAPRNPPPPLTAPIVPRGSGLLNPGGVFTNNPGGAPRPLRGVGPGQLGVMVTANGSVEGGPFGPAGRGALGVRKGVAKNEKNALKSRRHRARKKEQERTLERRVGELENDNQALKSQLDQVRAEKDALQRRLEEDGRRAVREVQDENDALRRDLALVQRAMEDLVNDRAAGGRVDRQRGGDASEGG</sequence>
<protein>
    <recommendedName>
        <fullName evidence="2">BZIP domain-containing protein</fullName>
    </recommendedName>
</protein>
<dbReference type="Proteomes" id="UP000054558">
    <property type="component" value="Unassembled WGS sequence"/>
</dbReference>
<accession>A0A1Y1HLJ8</accession>
<feature type="domain" description="BZIP" evidence="2">
    <location>
        <begin position="300"/>
        <end position="357"/>
    </location>
</feature>
<dbReference type="CDD" id="cd14686">
    <property type="entry name" value="bZIP"/>
    <property type="match status" value="1"/>
</dbReference>
<keyword evidence="4" id="KW-1185">Reference proteome</keyword>
<feature type="region of interest" description="Disordered" evidence="1">
    <location>
        <begin position="387"/>
        <end position="408"/>
    </location>
</feature>
<feature type="region of interest" description="Disordered" evidence="1">
    <location>
        <begin position="148"/>
        <end position="268"/>
    </location>
</feature>
<dbReference type="InterPro" id="IPR004827">
    <property type="entry name" value="bZIP"/>
</dbReference>
<dbReference type="GO" id="GO:0003700">
    <property type="term" value="F:DNA-binding transcription factor activity"/>
    <property type="evidence" value="ECO:0007669"/>
    <property type="project" value="InterPro"/>
</dbReference>
<organism evidence="3 4">
    <name type="scientific">Klebsormidium nitens</name>
    <name type="common">Green alga</name>
    <name type="synonym">Ulothrix nitens</name>
    <dbReference type="NCBI Taxonomy" id="105231"/>
    <lineage>
        <taxon>Eukaryota</taxon>
        <taxon>Viridiplantae</taxon>
        <taxon>Streptophyta</taxon>
        <taxon>Klebsormidiophyceae</taxon>
        <taxon>Klebsormidiales</taxon>
        <taxon>Klebsormidiaceae</taxon>
        <taxon>Klebsormidium</taxon>
    </lineage>
</organism>
<evidence type="ECO:0000313" key="4">
    <source>
        <dbReference type="Proteomes" id="UP000054558"/>
    </source>
</evidence>
<feature type="compositionally biased region" description="Polar residues" evidence="1">
    <location>
        <begin position="194"/>
        <end position="219"/>
    </location>
</feature>